<evidence type="ECO:0000313" key="2">
    <source>
        <dbReference type="EMBL" id="CAK7214303.1"/>
    </source>
</evidence>
<dbReference type="Pfam" id="PF01250">
    <property type="entry name" value="Ribosomal_S6"/>
    <property type="match status" value="1"/>
</dbReference>
<dbReference type="EMBL" id="CAWUHC010000012">
    <property type="protein sequence ID" value="CAK7214303.1"/>
    <property type="molecule type" value="Genomic_DNA"/>
</dbReference>
<dbReference type="InterPro" id="IPR014717">
    <property type="entry name" value="Transl_elong_EF1B/ribsomal_bS6"/>
</dbReference>
<dbReference type="PANTHER" id="PTHR21011:SF1">
    <property type="entry name" value="SMALL RIBOSOMAL SUBUNIT PROTEIN BS6M"/>
    <property type="match status" value="1"/>
</dbReference>
<proteinExistence type="inferred from homology"/>
<dbReference type="Proteomes" id="UP001642406">
    <property type="component" value="Unassembled WGS sequence"/>
</dbReference>
<name>A0ABP0B402_9PEZI</name>
<accession>A0ABP0B402</accession>
<dbReference type="InterPro" id="IPR035980">
    <property type="entry name" value="Ribosomal_bS6_sf"/>
</dbReference>
<gene>
    <name evidence="2" type="ORF">SBRCBS47491_002094</name>
</gene>
<keyword evidence="3" id="KW-1185">Reference proteome</keyword>
<reference evidence="2 3" key="1">
    <citation type="submission" date="2024-01" db="EMBL/GenBank/DDBJ databases">
        <authorList>
            <person name="Allen C."/>
            <person name="Tagirdzhanova G."/>
        </authorList>
    </citation>
    <scope>NUCLEOTIDE SEQUENCE [LARGE SCALE GENOMIC DNA]</scope>
</reference>
<dbReference type="PANTHER" id="PTHR21011">
    <property type="entry name" value="MITOCHONDRIAL 28S RIBOSOMAL PROTEIN S6"/>
    <property type="match status" value="1"/>
</dbReference>
<dbReference type="Gene3D" id="3.30.70.60">
    <property type="match status" value="1"/>
</dbReference>
<evidence type="ECO:0000313" key="3">
    <source>
        <dbReference type="Proteomes" id="UP001642406"/>
    </source>
</evidence>
<sequence length="123" mass="13930">MLYELIGIARPGNINEVKEIVLSSGQLVLRNGGVIRSIANWGVFSLPRPLSRHQALHTRGHYFVMRFDGSTQAHDAVRNTLKLDPRMIRTAFVKLGSPPRKNTKLEQTAQFGEIMWSQAFERS</sequence>
<dbReference type="InterPro" id="IPR000529">
    <property type="entry name" value="Ribosomal_bS6"/>
</dbReference>
<comment type="similarity">
    <text evidence="1">Belongs to the bacterial ribosomal protein bS6 family.</text>
</comment>
<evidence type="ECO:0000256" key="1">
    <source>
        <dbReference type="ARBA" id="ARBA00009512"/>
    </source>
</evidence>
<protein>
    <submittedName>
        <fullName evidence="2">Uncharacterized protein</fullName>
    </submittedName>
</protein>
<dbReference type="SUPFAM" id="SSF54995">
    <property type="entry name" value="Ribosomal protein S6"/>
    <property type="match status" value="1"/>
</dbReference>
<organism evidence="2 3">
    <name type="scientific">Sporothrix bragantina</name>
    <dbReference type="NCBI Taxonomy" id="671064"/>
    <lineage>
        <taxon>Eukaryota</taxon>
        <taxon>Fungi</taxon>
        <taxon>Dikarya</taxon>
        <taxon>Ascomycota</taxon>
        <taxon>Pezizomycotina</taxon>
        <taxon>Sordariomycetes</taxon>
        <taxon>Sordariomycetidae</taxon>
        <taxon>Ophiostomatales</taxon>
        <taxon>Ophiostomataceae</taxon>
        <taxon>Sporothrix</taxon>
    </lineage>
</organism>
<dbReference type="NCBIfam" id="TIGR00166">
    <property type="entry name" value="S6"/>
    <property type="match status" value="1"/>
</dbReference>
<dbReference type="CDD" id="cd15465">
    <property type="entry name" value="bS6_mito"/>
    <property type="match status" value="1"/>
</dbReference>
<comment type="caution">
    <text evidence="2">The sequence shown here is derived from an EMBL/GenBank/DDBJ whole genome shotgun (WGS) entry which is preliminary data.</text>
</comment>